<gene>
    <name evidence="1" type="ORF">BaRGS_00012928</name>
</gene>
<name>A0ABD0L987_9CAEN</name>
<dbReference type="Proteomes" id="UP001519460">
    <property type="component" value="Unassembled WGS sequence"/>
</dbReference>
<keyword evidence="2" id="KW-1185">Reference proteome</keyword>
<evidence type="ECO:0000313" key="1">
    <source>
        <dbReference type="EMBL" id="KAK7495938.1"/>
    </source>
</evidence>
<evidence type="ECO:0000313" key="2">
    <source>
        <dbReference type="Proteomes" id="UP001519460"/>
    </source>
</evidence>
<reference evidence="1 2" key="1">
    <citation type="journal article" date="2023" name="Sci. Data">
        <title>Genome assembly of the Korean intertidal mud-creeper Batillaria attramentaria.</title>
        <authorList>
            <person name="Patra A.K."/>
            <person name="Ho P.T."/>
            <person name="Jun S."/>
            <person name="Lee S.J."/>
            <person name="Kim Y."/>
            <person name="Won Y.J."/>
        </authorList>
    </citation>
    <scope>NUCLEOTIDE SEQUENCE [LARGE SCALE GENOMIC DNA]</scope>
    <source>
        <strain evidence="1">Wonlab-2016</strain>
    </source>
</reference>
<comment type="caution">
    <text evidence="1">The sequence shown here is derived from an EMBL/GenBank/DDBJ whole genome shotgun (WGS) entry which is preliminary data.</text>
</comment>
<proteinExistence type="predicted"/>
<accession>A0ABD0L987</accession>
<dbReference type="EMBL" id="JACVVK020000071">
    <property type="protein sequence ID" value="KAK7495938.1"/>
    <property type="molecule type" value="Genomic_DNA"/>
</dbReference>
<sequence length="96" mass="10679">MVSSIFLCKQASQPVSVSRECLCGAGYMQHAGLLKLDYRHRISRRLPIFTVPLDVCTGTVSVSAVRPYEERLTEGARAKTKAGEIFLRKIFHPGVK</sequence>
<dbReference type="AlphaFoldDB" id="A0ABD0L987"/>
<organism evidence="1 2">
    <name type="scientific">Batillaria attramentaria</name>
    <dbReference type="NCBI Taxonomy" id="370345"/>
    <lineage>
        <taxon>Eukaryota</taxon>
        <taxon>Metazoa</taxon>
        <taxon>Spiralia</taxon>
        <taxon>Lophotrochozoa</taxon>
        <taxon>Mollusca</taxon>
        <taxon>Gastropoda</taxon>
        <taxon>Caenogastropoda</taxon>
        <taxon>Sorbeoconcha</taxon>
        <taxon>Cerithioidea</taxon>
        <taxon>Batillariidae</taxon>
        <taxon>Batillaria</taxon>
    </lineage>
</organism>
<protein>
    <submittedName>
        <fullName evidence="1">Uncharacterized protein</fullName>
    </submittedName>
</protein>